<dbReference type="Pfam" id="PF04984">
    <property type="entry name" value="Phage_sheath_1"/>
    <property type="match status" value="1"/>
</dbReference>
<feature type="domain" description="Tail sheath protein subtilisin-like" evidence="2">
    <location>
        <begin position="192"/>
        <end position="340"/>
    </location>
</feature>
<accession>A0A7G9GNM4</accession>
<evidence type="ECO:0000259" key="5">
    <source>
        <dbReference type="Pfam" id="PF22671"/>
    </source>
</evidence>
<sequence length="448" mass="47455">MANAGTWTGQTKNRPGAYINIKAVRNANVAASDRGIVALPLALGWGPDDKVVELTATEIADGTFTKKLGCSIDDPAVQPLIEAMKYASKALIYSLTAGGIKASATIGTGETALKITAKYSGTKGNSLTVAVNSTSVKDKYEVVTMLEASTKDKQVVSTIEELQANDFVTFEGQGALKVNAGTKLTGGTDSSVTTSTMSNFLAAIKSKAWNAVGLPLYGLDGAALNGTVATYIKALRDAGKKVFAVVNNYPQADCEGVISVDQGYRTEAETVDIDAFVGTVAGMAAGTPINQSNTYRVITGAQEIINPKTDEEIEAGLMSGCFMLSYRQDGAVVVESDINTLVNVGADKSDSFKKNRVVRTLDDVANTIRSTFENSFLGKVTRNEAGKNAFKAAIIKYFTQLQNMEAIQNFTSEDVEVLDGDSIDSIVVNVAIQPLDSMEKLYMTVSVN</sequence>
<dbReference type="Gene3D" id="3.30.1490.360">
    <property type="match status" value="1"/>
</dbReference>
<feature type="domain" description="Tail sheath protein C-terminal" evidence="4">
    <location>
        <begin position="347"/>
        <end position="447"/>
    </location>
</feature>
<evidence type="ECO:0000256" key="1">
    <source>
        <dbReference type="ARBA" id="ARBA00008005"/>
    </source>
</evidence>
<evidence type="ECO:0000313" key="7">
    <source>
        <dbReference type="Proteomes" id="UP000515856"/>
    </source>
</evidence>
<dbReference type="InterPro" id="IPR035089">
    <property type="entry name" value="Phage_sheath_subtilisin"/>
</dbReference>
<dbReference type="KEGG" id="ehn:H9Q80_00170"/>
<evidence type="ECO:0000259" key="2">
    <source>
        <dbReference type="Pfam" id="PF04984"/>
    </source>
</evidence>
<dbReference type="Proteomes" id="UP000515856">
    <property type="component" value="Chromosome"/>
</dbReference>
<comment type="similarity">
    <text evidence="1">Belongs to the myoviridae tail sheath protein family.</text>
</comment>
<feature type="domain" description="Tail sheath protein Gp18-like" evidence="5">
    <location>
        <begin position="34"/>
        <end position="93"/>
    </location>
</feature>
<dbReference type="Pfam" id="PF17482">
    <property type="entry name" value="Phage_sheath_1C"/>
    <property type="match status" value="1"/>
</dbReference>
<evidence type="ECO:0000259" key="4">
    <source>
        <dbReference type="Pfam" id="PF17482"/>
    </source>
</evidence>
<name>A0A7G9GNM4_9FIRM</name>
<dbReference type="InterPro" id="IPR020287">
    <property type="entry name" value="Tail_sheath_C"/>
</dbReference>
<protein>
    <submittedName>
        <fullName evidence="6">Phage tail sheath subtilisin-like domain-containing protein</fullName>
    </submittedName>
</protein>
<dbReference type="Gene3D" id="2.60.40.4290">
    <property type="match status" value="1"/>
</dbReference>
<dbReference type="Gene3D" id="3.30.360.90">
    <property type="match status" value="1"/>
</dbReference>
<evidence type="ECO:0000313" key="6">
    <source>
        <dbReference type="EMBL" id="QNM12406.1"/>
    </source>
</evidence>
<proteinExistence type="inferred from homology"/>
<feature type="domain" description="Phage tail sheath protein-like beta-sandwich" evidence="3">
    <location>
        <begin position="98"/>
        <end position="189"/>
    </location>
</feature>
<reference evidence="6 7" key="1">
    <citation type="submission" date="2020-08" db="EMBL/GenBank/DDBJ databases">
        <authorList>
            <person name="Liu C."/>
            <person name="Sun Q."/>
        </authorList>
    </citation>
    <scope>NUCLEOTIDE SEQUENCE [LARGE SCALE GENOMIC DNA]</scope>
    <source>
        <strain evidence="6 7">NSJ-61</strain>
    </source>
</reference>
<evidence type="ECO:0000259" key="3">
    <source>
        <dbReference type="Pfam" id="PF17481"/>
    </source>
</evidence>
<gene>
    <name evidence="6" type="ORF">H9Q80_00170</name>
</gene>
<dbReference type="Gene3D" id="3.30.1370.220">
    <property type="match status" value="1"/>
</dbReference>
<dbReference type="EMBL" id="CP060636">
    <property type="protein sequence ID" value="QNM12406.1"/>
    <property type="molecule type" value="Genomic_DNA"/>
</dbReference>
<dbReference type="Gene3D" id="3.40.50.11790">
    <property type="match status" value="1"/>
</dbReference>
<dbReference type="InterPro" id="IPR035326">
    <property type="entry name" value="Beta_sandwich_Seath"/>
</dbReference>
<dbReference type="RefSeq" id="WP_118667120.1">
    <property type="nucleotide sequence ID" value="NZ_CP060636.1"/>
</dbReference>
<dbReference type="Pfam" id="PF22671">
    <property type="entry name" value="Gp18_domIII_N"/>
    <property type="match status" value="1"/>
</dbReference>
<organism evidence="6 7">
    <name type="scientific">[Eubacterium] hominis</name>
    <dbReference type="NCBI Taxonomy" id="2764325"/>
    <lineage>
        <taxon>Bacteria</taxon>
        <taxon>Bacillati</taxon>
        <taxon>Bacillota</taxon>
        <taxon>Erysipelotrichia</taxon>
        <taxon>Erysipelotrichales</taxon>
        <taxon>Erysipelotrichaceae</taxon>
        <taxon>Amedibacillus</taxon>
    </lineage>
</organism>
<dbReference type="InterPro" id="IPR054564">
    <property type="entry name" value="Gp18_domIII_N"/>
</dbReference>
<keyword evidence="7" id="KW-1185">Reference proteome</keyword>
<dbReference type="AlphaFoldDB" id="A0A7G9GNM4"/>
<dbReference type="Pfam" id="PF17481">
    <property type="entry name" value="Phage_sheath_domII"/>
    <property type="match status" value="1"/>
</dbReference>